<gene>
    <name evidence="1" type="ORF">SMD27_19645</name>
</gene>
<reference evidence="1 2" key="1">
    <citation type="journal article" date="2016" name="Antonie Van Leeuwenhoek">
        <title>Dongia soli sp. nov., isolated from soil from Dokdo, Korea.</title>
        <authorList>
            <person name="Kim D.U."/>
            <person name="Lee H."/>
            <person name="Kim H."/>
            <person name="Kim S.G."/>
            <person name="Ka J.O."/>
        </authorList>
    </citation>
    <scope>NUCLEOTIDE SEQUENCE [LARGE SCALE GENOMIC DNA]</scope>
    <source>
        <strain evidence="1 2">D78</strain>
    </source>
</reference>
<keyword evidence="2" id="KW-1185">Reference proteome</keyword>
<dbReference type="Proteomes" id="UP001279642">
    <property type="component" value="Unassembled WGS sequence"/>
</dbReference>
<sequence length="123" mass="13859">MPFIKRDPTGQIAALFREEVVEATEYLPPTHPEVQAFFGTMAGNSNETNGSSVAEFRPDMMQSDLAMIRVYEDLIDILISKHVVVLTDFPPAAQEKLMRRKRLRSSFSNLTEALEITDEDGII</sequence>
<evidence type="ECO:0000313" key="1">
    <source>
        <dbReference type="EMBL" id="MDY0885067.1"/>
    </source>
</evidence>
<dbReference type="EMBL" id="JAXCLW010000007">
    <property type="protein sequence ID" value="MDY0885067.1"/>
    <property type="molecule type" value="Genomic_DNA"/>
</dbReference>
<evidence type="ECO:0000313" key="2">
    <source>
        <dbReference type="Proteomes" id="UP001279642"/>
    </source>
</evidence>
<organism evidence="1 2">
    <name type="scientific">Dongia soli</name>
    <dbReference type="NCBI Taxonomy" id="600628"/>
    <lineage>
        <taxon>Bacteria</taxon>
        <taxon>Pseudomonadati</taxon>
        <taxon>Pseudomonadota</taxon>
        <taxon>Alphaproteobacteria</taxon>
        <taxon>Rhodospirillales</taxon>
        <taxon>Dongiaceae</taxon>
        <taxon>Dongia</taxon>
    </lineage>
</organism>
<comment type="caution">
    <text evidence="1">The sequence shown here is derived from an EMBL/GenBank/DDBJ whole genome shotgun (WGS) entry which is preliminary data.</text>
</comment>
<proteinExistence type="predicted"/>
<dbReference type="RefSeq" id="WP_320510138.1">
    <property type="nucleotide sequence ID" value="NZ_JAXCLW010000007.1"/>
</dbReference>
<protein>
    <submittedName>
        <fullName evidence="1">Uncharacterized protein</fullName>
    </submittedName>
</protein>
<name>A0ABU5EGN8_9PROT</name>
<accession>A0ABU5EGN8</accession>